<dbReference type="AlphaFoldDB" id="A0AAF0FSF6"/>
<dbReference type="EMBL" id="CP091092">
    <property type="protein sequence ID" value="WFN37086.1"/>
    <property type="molecule type" value="Genomic_DNA"/>
</dbReference>
<keyword evidence="3" id="KW-1185">Reference proteome</keyword>
<evidence type="ECO:0000313" key="3">
    <source>
        <dbReference type="Proteomes" id="UP001218895"/>
    </source>
</evidence>
<proteinExistence type="predicted"/>
<gene>
    <name evidence="2" type="ORF">L1994_01430</name>
</gene>
<keyword evidence="1" id="KW-1133">Transmembrane helix</keyword>
<dbReference type="GeneID" id="79949016"/>
<dbReference type="RefSeq" id="WP_278099924.1">
    <property type="nucleotide sequence ID" value="NZ_CP091092.1"/>
</dbReference>
<accession>A0AAF0FSF6</accession>
<sequence>MALSVYKEPKYYSEIHLQIIQTIKKYYINKDNKKPVFKKSCSLQIIAIAVLILFIFSASPVLAGNASENSDYFAKERYVSPSFDMDLELSPVSIYGGTLAKDQPLYLSGTGAPDSEIGVWFYKESMGVVDKNRFVKFQTDENGDILGDGVILDKTKSHKLFSGKYYTYIVGGDSEFINSGYFPDTNTEFEIELAKKEAKNPYMKIMLLAEVPWIRFDTKTFPDITTGTSLKLSGTTNLGENTRLIISIEPTAPDEPFFKDQIIEDTKVESGGDYYAWKKEIFTDELAPGEYLITVEAADADASAFNTFSVYDEAYSANTADDSLLVKSYMVDDETKSLLEDAGSQEEDTIKTDVSAPVNQSPPSTGLLILETALITGVLGFAIKKRENKK</sequence>
<keyword evidence="1" id="KW-0812">Transmembrane</keyword>
<protein>
    <recommendedName>
        <fullName evidence="4">DUF3821 domain-containing protein</fullName>
    </recommendedName>
</protein>
<dbReference type="KEGG" id="manq:L1994_01430"/>
<dbReference type="Proteomes" id="UP001218895">
    <property type="component" value="Chromosome"/>
</dbReference>
<keyword evidence="1" id="KW-0472">Membrane</keyword>
<evidence type="ECO:0008006" key="4">
    <source>
        <dbReference type="Google" id="ProtNLM"/>
    </source>
</evidence>
<evidence type="ECO:0000313" key="2">
    <source>
        <dbReference type="EMBL" id="WFN37086.1"/>
    </source>
</evidence>
<organism evidence="2 3">
    <name type="scientific">Methanomicrobium antiquum</name>
    <dbReference type="NCBI Taxonomy" id="487686"/>
    <lineage>
        <taxon>Archaea</taxon>
        <taxon>Methanobacteriati</taxon>
        <taxon>Methanobacteriota</taxon>
        <taxon>Stenosarchaea group</taxon>
        <taxon>Methanomicrobia</taxon>
        <taxon>Methanomicrobiales</taxon>
        <taxon>Methanomicrobiaceae</taxon>
        <taxon>Methanomicrobium</taxon>
    </lineage>
</organism>
<name>A0AAF0FSF6_9EURY</name>
<feature type="transmembrane region" description="Helical" evidence="1">
    <location>
        <begin position="43"/>
        <end position="63"/>
    </location>
</feature>
<reference evidence="2" key="1">
    <citation type="submission" date="2022-01" db="EMBL/GenBank/DDBJ databases">
        <title>Complete genome of Methanomicrobium antiquum DSM 21220.</title>
        <authorList>
            <person name="Chen S.-C."/>
            <person name="You Y.-T."/>
            <person name="Zhou Y.-Z."/>
            <person name="Lai M.-C."/>
        </authorList>
    </citation>
    <scope>NUCLEOTIDE SEQUENCE</scope>
    <source>
        <strain evidence="2">DSM 21220</strain>
    </source>
</reference>
<evidence type="ECO:0000256" key="1">
    <source>
        <dbReference type="SAM" id="Phobius"/>
    </source>
</evidence>